<keyword evidence="4" id="KW-1185">Reference proteome</keyword>
<dbReference type="Proteomes" id="UP000222788">
    <property type="component" value="Unassembled WGS sequence"/>
</dbReference>
<feature type="region of interest" description="Disordered" evidence="1">
    <location>
        <begin position="91"/>
        <end position="200"/>
    </location>
</feature>
<feature type="compositionally biased region" description="Basic and acidic residues" evidence="1">
    <location>
        <begin position="14"/>
        <end position="38"/>
    </location>
</feature>
<evidence type="ECO:0000313" key="4">
    <source>
        <dbReference type="Proteomes" id="UP000222788"/>
    </source>
</evidence>
<dbReference type="GO" id="GO:0006396">
    <property type="term" value="P:RNA processing"/>
    <property type="evidence" value="ECO:0007669"/>
    <property type="project" value="InterPro"/>
</dbReference>
<dbReference type="EMBL" id="APWK03000077">
    <property type="protein sequence ID" value="PHH52069.1"/>
    <property type="molecule type" value="Genomic_DNA"/>
</dbReference>
<evidence type="ECO:0000259" key="2">
    <source>
        <dbReference type="Pfam" id="PF09429"/>
    </source>
</evidence>
<feature type="domain" description="Wbp11/ELF5/Saf1 N-terminal" evidence="2">
    <location>
        <begin position="4"/>
        <end position="82"/>
    </location>
</feature>
<dbReference type="AlphaFoldDB" id="A0A2C5WSR2"/>
<dbReference type="OrthoDB" id="5597581at2759"/>
<evidence type="ECO:0000256" key="1">
    <source>
        <dbReference type="SAM" id="MobiDB-lite"/>
    </source>
</evidence>
<organism evidence="3 4">
    <name type="scientific">Ceratocystis fimbriata CBS 114723</name>
    <dbReference type="NCBI Taxonomy" id="1035309"/>
    <lineage>
        <taxon>Eukaryota</taxon>
        <taxon>Fungi</taxon>
        <taxon>Dikarya</taxon>
        <taxon>Ascomycota</taxon>
        <taxon>Pezizomycotina</taxon>
        <taxon>Sordariomycetes</taxon>
        <taxon>Hypocreomycetidae</taxon>
        <taxon>Microascales</taxon>
        <taxon>Ceratocystidaceae</taxon>
        <taxon>Ceratocystis</taxon>
    </lineage>
</organism>
<reference evidence="3 4" key="1">
    <citation type="journal article" date="2013" name="Fungal Biol.">
        <title>Analysis of microsatellite markers in the genome of the plant pathogen Ceratocystis fimbriata.</title>
        <authorList>
            <person name="Simpson M.C."/>
            <person name="Wilken P.M."/>
            <person name="Coetzee M.P."/>
            <person name="Wingfield M.J."/>
            <person name="Wingfield B.D."/>
        </authorList>
    </citation>
    <scope>NUCLEOTIDE SEQUENCE [LARGE SCALE GENOMIC DNA]</scope>
    <source>
        <strain evidence="3 4">CBS 114723</strain>
    </source>
</reference>
<comment type="caution">
    <text evidence="3">The sequence shown here is derived from an EMBL/GenBank/DDBJ whole genome shotgun (WGS) entry which is preliminary data.</text>
</comment>
<reference evidence="3 4" key="2">
    <citation type="journal article" date="2013" name="IMA Fungus">
        <title>IMA Genome-F 1: Ceratocystis fimbriata: Draft nuclear genome sequence for the plant pathogen, Ceratocystis fimbriata.</title>
        <authorList>
            <person name="Wilken P.M."/>
            <person name="Steenkamp E.T."/>
            <person name="Wingfield M.J."/>
            <person name="de Beer Z.W."/>
            <person name="Wingfield B.D."/>
        </authorList>
    </citation>
    <scope>NUCLEOTIDE SEQUENCE [LARGE SCALE GENOMIC DNA]</scope>
    <source>
        <strain evidence="3 4">CBS 114723</strain>
    </source>
</reference>
<dbReference type="InterPro" id="IPR019007">
    <property type="entry name" value="Wbp11/ELF5/Saf1_N"/>
</dbReference>
<name>A0A2C5WSR2_9PEZI</name>
<feature type="compositionally biased region" description="Basic and acidic residues" evidence="1">
    <location>
        <begin position="147"/>
        <end position="176"/>
    </location>
</feature>
<evidence type="ECO:0000313" key="3">
    <source>
        <dbReference type="EMBL" id="PHH52069.1"/>
    </source>
</evidence>
<gene>
    <name evidence="3" type="ORF">CFIMG_004311RA</name>
</gene>
<sequence length="285" mass="31828">MVKEKNFNPVQVQRKAEKAKAIKKGKAENQARRDEKLSRRNPARIQKQIDDLKVIMINGGKLSQHEEQVLAGLEKELSAVKKARATLGDKAPVFANPCNDALGKRRRGEGGDGGQRLRRWDQDSTDEDVPTEVRRIPMPRDTPPPIAKEELDKWYAKRRERRAREEELRQIERGGDGSKSIPESSSGTMHDDAGQKAKAREPVAVKKVYEAQPVVRDLVKEAVKAFTPLSVLRKLDKSKGKNGLLEPEEADRLEAQGYLQLNNGISVGGVTDELKATVEDADEDV</sequence>
<accession>A0A2C5WSR2</accession>
<proteinExistence type="predicted"/>
<dbReference type="Pfam" id="PF09429">
    <property type="entry name" value="Wbp11"/>
    <property type="match status" value="1"/>
</dbReference>
<feature type="compositionally biased region" description="Basic and acidic residues" evidence="1">
    <location>
        <begin position="189"/>
        <end position="200"/>
    </location>
</feature>
<protein>
    <recommendedName>
        <fullName evidence="2">Wbp11/ELF5/Saf1 N-terminal domain-containing protein</fullName>
    </recommendedName>
</protein>
<dbReference type="STRING" id="1035309.A0A2C5WSR2"/>
<feature type="region of interest" description="Disordered" evidence="1">
    <location>
        <begin position="1"/>
        <end position="44"/>
    </location>
</feature>